<dbReference type="PROSITE" id="PS51257">
    <property type="entry name" value="PROKAR_LIPOPROTEIN"/>
    <property type="match status" value="1"/>
</dbReference>
<dbReference type="Pfam" id="PF12690">
    <property type="entry name" value="BsuPI"/>
    <property type="match status" value="1"/>
</dbReference>
<comment type="caution">
    <text evidence="4">The sequence shown here is derived from an EMBL/GenBank/DDBJ whole genome shotgun (WGS) entry which is preliminary data.</text>
</comment>
<proteinExistence type="predicted"/>
<evidence type="ECO:0000256" key="1">
    <source>
        <dbReference type="SAM" id="MobiDB-lite"/>
    </source>
</evidence>
<feature type="signal peptide" evidence="2">
    <location>
        <begin position="1"/>
        <end position="18"/>
    </location>
</feature>
<dbReference type="InterPro" id="IPR038144">
    <property type="entry name" value="IPI"/>
</dbReference>
<evidence type="ECO:0000256" key="2">
    <source>
        <dbReference type="SAM" id="SignalP"/>
    </source>
</evidence>
<keyword evidence="5" id="KW-1185">Reference proteome</keyword>
<dbReference type="AlphaFoldDB" id="U1N101"/>
<evidence type="ECO:0000313" key="5">
    <source>
        <dbReference type="Proteomes" id="UP000016464"/>
    </source>
</evidence>
<evidence type="ECO:0000313" key="4">
    <source>
        <dbReference type="EMBL" id="ERG66355.1"/>
    </source>
</evidence>
<dbReference type="EMBL" id="ATCL01000020">
    <property type="protein sequence ID" value="ERG66355.1"/>
    <property type="molecule type" value="Genomic_DNA"/>
</dbReference>
<feature type="region of interest" description="Disordered" evidence="1">
    <location>
        <begin position="146"/>
        <end position="195"/>
    </location>
</feature>
<dbReference type="Gene3D" id="2.60.40.2360">
    <property type="entry name" value="Intracellular proteinase inhibitor BsuPI"/>
    <property type="match status" value="1"/>
</dbReference>
<dbReference type="InterPro" id="IPR020481">
    <property type="entry name" value="Intracell_prot_inh_BsuPI"/>
</dbReference>
<organism evidence="4 5">
    <name type="scientific">Exiguobacterium chiriqhucha RW-2</name>
    <dbReference type="NCBI Taxonomy" id="1345023"/>
    <lineage>
        <taxon>Bacteria</taxon>
        <taxon>Bacillati</taxon>
        <taxon>Bacillota</taxon>
        <taxon>Bacilli</taxon>
        <taxon>Bacillales</taxon>
        <taxon>Bacillales Family XII. Incertae Sedis</taxon>
        <taxon>Exiguobacterium</taxon>
    </lineage>
</organism>
<dbReference type="RefSeq" id="WP_021066981.1">
    <property type="nucleotide sequence ID" value="NZ_ATCL01000020.1"/>
</dbReference>
<dbReference type="Proteomes" id="UP000016464">
    <property type="component" value="Unassembled WGS sequence"/>
</dbReference>
<reference evidence="4 5" key="1">
    <citation type="journal article" date="2013" name="Genome Announc.">
        <title>Draft Genome Sequence of Exiguobacterium pavilionensis Strain RW-2, with Wide Thermal, Salinity, and pH Tolerance, Isolated from Modern Freshwater Microbialites.</title>
        <authorList>
            <person name="White R.A.III."/>
            <person name="Grassa C.J."/>
            <person name="Suttle C.A."/>
        </authorList>
    </citation>
    <scope>NUCLEOTIDE SEQUENCE [LARGE SCALE GENOMIC DNA]</scope>
    <source>
        <strain evidence="4 5">RW-2</strain>
    </source>
</reference>
<sequence>MKKTWLLAIVTAMMLVVAACSKEEANPSDVDGNASTPPALLTLETDVSYDAESKQLSATVSMTNPNEEPVNVTFNSSQRFQMTVMNGDTTIFDYGSEYMFTESIIEETWAPGEKKVFDEVFPLTLEAGEYTVDFVGLAQVEGAPEMAVTDQQSLTVEASEVPTEETPEEPAEETTEETTEEPVEEPSDQPAQTDGSFRDVAIKLNGNAIDVSGYTDVEEFEWSVSDGHNLYAQGAAEVTSGSFTFGVLMDEEPPAGKALFLEMTPIGGDVASFRIQ</sequence>
<feature type="compositionally biased region" description="Acidic residues" evidence="1">
    <location>
        <begin position="162"/>
        <end position="187"/>
    </location>
</feature>
<dbReference type="STRING" id="1385984.GCA_000702565_01957"/>
<name>U1N101_9BACL</name>
<dbReference type="PATRIC" id="fig|1345023.5.peg.1823"/>
<feature type="domain" description="Intracellular proteinase inhibitor BsuPI" evidence="3">
    <location>
        <begin position="43"/>
        <end position="135"/>
    </location>
</feature>
<evidence type="ECO:0000259" key="3">
    <source>
        <dbReference type="Pfam" id="PF12690"/>
    </source>
</evidence>
<feature type="chain" id="PRO_5038849905" description="Intracellular proteinase inhibitor BsuPI domain-containing protein" evidence="2">
    <location>
        <begin position="19"/>
        <end position="276"/>
    </location>
</feature>
<keyword evidence="2" id="KW-0732">Signal</keyword>
<protein>
    <recommendedName>
        <fullName evidence="3">Intracellular proteinase inhibitor BsuPI domain-containing protein</fullName>
    </recommendedName>
</protein>
<accession>U1N101</accession>
<gene>
    <name evidence="4" type="ORF">M467_03585</name>
</gene>